<dbReference type="Gene3D" id="3.30.450.380">
    <property type="match status" value="1"/>
</dbReference>
<feature type="compositionally biased region" description="Basic and acidic residues" evidence="2">
    <location>
        <begin position="1"/>
        <end position="15"/>
    </location>
</feature>
<dbReference type="InterPro" id="IPR050921">
    <property type="entry name" value="T4SS_GSP_E_ATPase"/>
</dbReference>
<dbReference type="InterPro" id="IPR001482">
    <property type="entry name" value="T2SS/T4SS_dom"/>
</dbReference>
<feature type="region of interest" description="Disordered" evidence="2">
    <location>
        <begin position="1"/>
        <end position="159"/>
    </location>
</feature>
<dbReference type="PANTHER" id="PTHR30486:SF6">
    <property type="entry name" value="TYPE IV PILUS RETRACTATION ATPASE PILT"/>
    <property type="match status" value="1"/>
</dbReference>
<dbReference type="CDD" id="cd01130">
    <property type="entry name" value="VirB11-like_ATPase"/>
    <property type="match status" value="1"/>
</dbReference>
<feature type="compositionally biased region" description="Basic residues" evidence="2">
    <location>
        <begin position="68"/>
        <end position="98"/>
    </location>
</feature>
<feature type="compositionally biased region" description="Low complexity" evidence="2">
    <location>
        <begin position="16"/>
        <end position="37"/>
    </location>
</feature>
<name>A0A5Q6S413_9ACTN</name>
<feature type="compositionally biased region" description="Basic residues" evidence="2">
    <location>
        <begin position="41"/>
        <end position="61"/>
    </location>
</feature>
<dbReference type="NCBIfam" id="TIGR03819">
    <property type="entry name" value="heli_sec_ATPase"/>
    <property type="match status" value="1"/>
</dbReference>
<feature type="compositionally biased region" description="Low complexity" evidence="2">
    <location>
        <begin position="113"/>
        <end position="122"/>
    </location>
</feature>
<dbReference type="InterPro" id="IPR022399">
    <property type="entry name" value="TadA-like_ATPase"/>
</dbReference>
<dbReference type="InterPro" id="IPR027417">
    <property type="entry name" value="P-loop_NTPase"/>
</dbReference>
<gene>
    <name evidence="4" type="ORF">FE697_004445</name>
</gene>
<reference evidence="4 5" key="1">
    <citation type="submission" date="2019-09" db="EMBL/GenBank/DDBJ databases">
        <title>Mumia zhuanghuii sp. nov. isolated from the intestinal contents of plateau pika (Ochotona curzoniae) in the Qinghai-Tibet plateau of China.</title>
        <authorList>
            <person name="Tian Z."/>
        </authorList>
    </citation>
    <scope>NUCLEOTIDE SEQUENCE [LARGE SCALE GENOMIC DNA]</scope>
    <source>
        <strain evidence="5">350</strain>
    </source>
</reference>
<dbReference type="Gene3D" id="3.40.50.300">
    <property type="entry name" value="P-loop containing nucleotide triphosphate hydrolases"/>
    <property type="match status" value="1"/>
</dbReference>
<dbReference type="Pfam" id="PF00437">
    <property type="entry name" value="T2SSE"/>
    <property type="match status" value="1"/>
</dbReference>
<evidence type="ECO:0000256" key="1">
    <source>
        <dbReference type="ARBA" id="ARBA00006611"/>
    </source>
</evidence>
<protein>
    <submittedName>
        <fullName evidence="4">TadA family conjugal transfer-associated ATPase</fullName>
    </submittedName>
</protein>
<dbReference type="EMBL" id="VDFQ02000001">
    <property type="protein sequence ID" value="KAA1425132.1"/>
    <property type="molecule type" value="Genomic_DNA"/>
</dbReference>
<feature type="domain" description="Bacterial type II secretion system protein E" evidence="3">
    <location>
        <begin position="238"/>
        <end position="510"/>
    </location>
</feature>
<dbReference type="OrthoDB" id="9810761at2"/>
<comment type="caution">
    <text evidence="4">The sequence shown here is derived from an EMBL/GenBank/DDBJ whole genome shotgun (WGS) entry which is preliminary data.</text>
</comment>
<evidence type="ECO:0000256" key="2">
    <source>
        <dbReference type="SAM" id="MobiDB-lite"/>
    </source>
</evidence>
<dbReference type="SUPFAM" id="SSF52540">
    <property type="entry name" value="P-loop containing nucleoside triphosphate hydrolases"/>
    <property type="match status" value="1"/>
</dbReference>
<dbReference type="Proteomes" id="UP000307768">
    <property type="component" value="Unassembled WGS sequence"/>
</dbReference>
<evidence type="ECO:0000313" key="5">
    <source>
        <dbReference type="Proteomes" id="UP000307768"/>
    </source>
</evidence>
<feature type="compositionally biased region" description="Basic and acidic residues" evidence="2">
    <location>
        <begin position="124"/>
        <end position="139"/>
    </location>
</feature>
<feature type="compositionally biased region" description="Basic and acidic residues" evidence="2">
    <location>
        <begin position="99"/>
        <end position="108"/>
    </location>
</feature>
<organism evidence="4 5">
    <name type="scientific">Mumia zhuanghuii</name>
    <dbReference type="NCBI Taxonomy" id="2585211"/>
    <lineage>
        <taxon>Bacteria</taxon>
        <taxon>Bacillati</taxon>
        <taxon>Actinomycetota</taxon>
        <taxon>Actinomycetes</taxon>
        <taxon>Propionibacteriales</taxon>
        <taxon>Nocardioidaceae</taxon>
        <taxon>Mumia</taxon>
    </lineage>
</organism>
<comment type="similarity">
    <text evidence="1">Belongs to the GSP E family.</text>
</comment>
<dbReference type="PANTHER" id="PTHR30486">
    <property type="entry name" value="TWITCHING MOTILITY PROTEIN PILT"/>
    <property type="match status" value="1"/>
</dbReference>
<dbReference type="AlphaFoldDB" id="A0A5Q6S413"/>
<evidence type="ECO:0000313" key="4">
    <source>
        <dbReference type="EMBL" id="KAA1425132.1"/>
    </source>
</evidence>
<evidence type="ECO:0000259" key="3">
    <source>
        <dbReference type="Pfam" id="PF00437"/>
    </source>
</evidence>
<accession>A0A5Q6S413</accession>
<dbReference type="GO" id="GO:0016887">
    <property type="term" value="F:ATP hydrolysis activity"/>
    <property type="evidence" value="ECO:0007669"/>
    <property type="project" value="InterPro"/>
</dbReference>
<proteinExistence type="inferred from homology"/>
<sequence length="579" mass="61553">MERPRGHPWTVERHGPAALAPARGRACGPVVGAGSAGRAERRGRRRRAHRRAPSPRPRGRRPPTPSRCCRRGGRRPRGRERRGRQRRRARGRCGHQRRTTADRVVERHPARRTPPAGRTPAGPRRRDAGPAAAHHDERGLPVPPGRRGRRRARGSTLLGPCGRAERLVPARTRAGAMRRLTDTAPDHALVIEVRDRIAAAGERPTPERVAAALRAGGHVHGDRTVLAVVDALHRETVGAGLLEPLLRTPGVTDVLVNGPREVYVDRGDGLERAGIVFEDDDAVRRLAQRLAAAAGRRLDDASPFVDVRLPDGTRLHAVLAPIARPGTALSLRVPARRTYSLAELAARGAFGDEVHRILRAVVESRAAFLVTGGTGTGKTTLLSAMLGAVSDTERIVVVEDASELRPDHPHVVALESRPANVEGAGGVVLRDLVRQALRMRPDRLVVGEVRGAEVVDLLGALNTGHEGGCGTLHANTPHDVPARLEALATAAGLPRAALHSQLAAALHLVVHVAKGRRSGTRRVAEIAVFRPGSDGVVECVPALDVAEDGTVALGPAAAELHRLVGAGPVPDGGREAVGA</sequence>